<accession>A0AB72X6L6</accession>
<keyword evidence="2" id="KW-1185">Reference proteome</keyword>
<evidence type="ECO:0000313" key="1">
    <source>
        <dbReference type="EMBL" id="CAJ0744322.1"/>
    </source>
</evidence>
<reference evidence="1 2" key="1">
    <citation type="submission" date="2023-07" db="EMBL/GenBank/DDBJ databases">
        <authorList>
            <person name="Peeters C."/>
        </authorList>
    </citation>
    <scope>NUCLEOTIDE SEQUENCE [LARGE SCALE GENOMIC DNA]</scope>
    <source>
        <strain evidence="1 2">R-16034</strain>
    </source>
</reference>
<dbReference type="EMBL" id="CATWHI010000007">
    <property type="protein sequence ID" value="CAJ0744322.1"/>
    <property type="molecule type" value="Genomic_DNA"/>
</dbReference>
<protein>
    <recommendedName>
        <fullName evidence="3">Transposase</fullName>
    </recommendedName>
</protein>
<name>A0AB72X6L6_9RALS</name>
<organism evidence="1 2">
    <name type="scientific">Ralstonia edaphi</name>
    <dbReference type="NCBI Taxonomy" id="3058599"/>
    <lineage>
        <taxon>Bacteria</taxon>
        <taxon>Pseudomonadati</taxon>
        <taxon>Pseudomonadota</taxon>
        <taxon>Betaproteobacteria</taxon>
        <taxon>Burkholderiales</taxon>
        <taxon>Burkholderiaceae</taxon>
        <taxon>Ralstonia</taxon>
    </lineage>
</organism>
<sequence length="37" mass="4178">MDWMFLGGVRTSEPRTPLFDGEASLSCKRIQVFEGDT</sequence>
<dbReference type="AlphaFoldDB" id="A0AB72X6L6"/>
<evidence type="ECO:0000313" key="2">
    <source>
        <dbReference type="Proteomes" id="UP001189225"/>
    </source>
</evidence>
<dbReference type="Proteomes" id="UP001189225">
    <property type="component" value="Unassembled WGS sequence"/>
</dbReference>
<comment type="caution">
    <text evidence="1">The sequence shown here is derived from an EMBL/GenBank/DDBJ whole genome shotgun (WGS) entry which is preliminary data.</text>
</comment>
<gene>
    <name evidence="1" type="ORF">R16034_04342</name>
</gene>
<evidence type="ECO:0008006" key="3">
    <source>
        <dbReference type="Google" id="ProtNLM"/>
    </source>
</evidence>
<proteinExistence type="predicted"/>